<dbReference type="RefSeq" id="WP_148708529.1">
    <property type="nucleotide sequence ID" value="NZ_CBCSFG010000028.1"/>
</dbReference>
<evidence type="ECO:0000313" key="2">
    <source>
        <dbReference type="Proteomes" id="UP000255177"/>
    </source>
</evidence>
<sequence>MSFGLRTFSSTGVMELDTTSFTYQILHNELLDFTATTTPRTISIPGFDPDKCSAVLLPIDAVDDSNRDTHATAMPYISLAPGVVTVLSRHPNETDSRFVTLIRVRLLVMRFRN</sequence>
<keyword evidence="2" id="KW-1185">Reference proteome</keyword>
<proteinExistence type="predicted"/>
<accession>A0A380SZH0</accession>
<organism evidence="1 2">
    <name type="scientific">Pseudomonas wadenswilerensis</name>
    <dbReference type="NCBI Taxonomy" id="1785161"/>
    <lineage>
        <taxon>Bacteria</taxon>
        <taxon>Pseudomonadati</taxon>
        <taxon>Pseudomonadota</taxon>
        <taxon>Gammaproteobacteria</taxon>
        <taxon>Pseudomonadales</taxon>
        <taxon>Pseudomonadaceae</taxon>
        <taxon>Pseudomonas</taxon>
    </lineage>
</organism>
<dbReference type="Proteomes" id="UP000255177">
    <property type="component" value="Unassembled WGS sequence"/>
</dbReference>
<name>A0A380SZH0_9PSED</name>
<reference evidence="2" key="1">
    <citation type="submission" date="2018-07" db="EMBL/GenBank/DDBJ databases">
        <authorList>
            <person name="Blom J."/>
        </authorList>
    </citation>
    <scope>NUCLEOTIDE SEQUENCE [LARGE SCALE GENOMIC DNA]</scope>
    <source>
        <strain evidence="2">CCOS 864</strain>
    </source>
</reference>
<dbReference type="EMBL" id="UIDD01000006">
    <property type="protein sequence ID" value="SUQ62710.1"/>
    <property type="molecule type" value="Genomic_DNA"/>
</dbReference>
<evidence type="ECO:0000313" key="1">
    <source>
        <dbReference type="EMBL" id="SUQ62710.1"/>
    </source>
</evidence>
<protein>
    <submittedName>
        <fullName evidence="1">Prophage PssSM-03</fullName>
    </submittedName>
</protein>
<gene>
    <name evidence="1" type="ORF">CCOS864_02156</name>
</gene>
<dbReference type="AlphaFoldDB" id="A0A380SZH0"/>